<evidence type="ECO:0000313" key="1">
    <source>
        <dbReference type="EMBL" id="MFG6457233.1"/>
    </source>
</evidence>
<dbReference type="Proteomes" id="UP001606305">
    <property type="component" value="Unassembled WGS sequence"/>
</dbReference>
<sequence>MHVQLATLAHLSARQLREAIRRATAVRPAHECLKAELDFLAGVEVQDSTWGEWEETVLEARRVARN</sequence>
<protein>
    <submittedName>
        <fullName evidence="1">Uncharacterized protein</fullName>
    </submittedName>
</protein>
<keyword evidence="2" id="KW-1185">Reference proteome</keyword>
<dbReference type="EMBL" id="JBIGIA010000007">
    <property type="protein sequence ID" value="MFG6457233.1"/>
    <property type="molecule type" value="Genomic_DNA"/>
</dbReference>
<reference evidence="1 2" key="1">
    <citation type="submission" date="2024-09" db="EMBL/GenBank/DDBJ databases">
        <title>Novel species of the genus Pelomonas and Roseateles isolated from streams.</title>
        <authorList>
            <person name="Lu H."/>
        </authorList>
    </citation>
    <scope>NUCLEOTIDE SEQUENCE [LARGE SCALE GENOMIC DNA]</scope>
    <source>
        <strain evidence="1 2">BYS96W</strain>
    </source>
</reference>
<gene>
    <name evidence="1" type="ORF">ACG00X_10365</name>
</gene>
<comment type="caution">
    <text evidence="1">The sequence shown here is derived from an EMBL/GenBank/DDBJ whole genome shotgun (WGS) entry which is preliminary data.</text>
</comment>
<name>A0ABW7G5L2_9BURK</name>
<accession>A0ABW7G5L2</accession>
<evidence type="ECO:0000313" key="2">
    <source>
        <dbReference type="Proteomes" id="UP001606305"/>
    </source>
</evidence>
<proteinExistence type="predicted"/>
<dbReference type="RefSeq" id="WP_394488067.1">
    <property type="nucleotide sequence ID" value="NZ_JBIGIA010000007.1"/>
</dbReference>
<organism evidence="1 2">
    <name type="scientific">Pelomonas nitida</name>
    <dbReference type="NCBI Taxonomy" id="3299027"/>
    <lineage>
        <taxon>Bacteria</taxon>
        <taxon>Pseudomonadati</taxon>
        <taxon>Pseudomonadota</taxon>
        <taxon>Betaproteobacteria</taxon>
        <taxon>Burkholderiales</taxon>
        <taxon>Sphaerotilaceae</taxon>
        <taxon>Roseateles</taxon>
    </lineage>
</organism>